<organism evidence="1 2">
    <name type="scientific">Brucella anthropi</name>
    <name type="common">Ochrobactrum anthropi</name>
    <dbReference type="NCBI Taxonomy" id="529"/>
    <lineage>
        <taxon>Bacteria</taxon>
        <taxon>Pseudomonadati</taxon>
        <taxon>Pseudomonadota</taxon>
        <taxon>Alphaproteobacteria</taxon>
        <taxon>Hyphomicrobiales</taxon>
        <taxon>Brucellaceae</taxon>
        <taxon>Brucella/Ochrobactrum group</taxon>
        <taxon>Brucella</taxon>
    </lineage>
</organism>
<evidence type="ECO:0008006" key="3">
    <source>
        <dbReference type="Google" id="ProtNLM"/>
    </source>
</evidence>
<gene>
    <name evidence="1" type="ORF">F9L04_13015</name>
</gene>
<dbReference type="EMBL" id="WBWS01000012">
    <property type="protein sequence ID" value="KAB2768591.1"/>
    <property type="molecule type" value="Genomic_DNA"/>
</dbReference>
<evidence type="ECO:0000313" key="1">
    <source>
        <dbReference type="EMBL" id="KAB2768591.1"/>
    </source>
</evidence>
<sequence>MSEFRPIYSAHAIERCAVSVAFDGALPDKMFAQLVVQFTAMLEQHGLKRDTGTPAYQLDQSTGRVLAVSPDYAPATFTSFDNAFEVVIMPNSIMFSTQRYVRWASFINAFHNITGAIVAHFENALNTGSLRLEYWDRFLWTGEWDQFDLRKLIKEETKLVSPTIFDADRECHSHVGWFEYGIGERRLYNVNVDVLALISPHNPTRVDPSVGIYILVHDQADKLNVKDYAKVGASERLEGLHKASKAQLSSLLVANLAKRIGLGG</sequence>
<protein>
    <recommendedName>
        <fullName evidence="3">TIGR04255 family protein</fullName>
    </recommendedName>
</protein>
<name>A0A6L3Z4P6_BRUAN</name>
<dbReference type="RefSeq" id="WP_151663652.1">
    <property type="nucleotide sequence ID" value="NZ_WBWS01000012.1"/>
</dbReference>
<comment type="caution">
    <text evidence="1">The sequence shown here is derived from an EMBL/GenBank/DDBJ whole genome shotgun (WGS) entry which is preliminary data.</text>
</comment>
<dbReference type="AlphaFoldDB" id="A0A6L3Z4P6"/>
<evidence type="ECO:0000313" key="2">
    <source>
        <dbReference type="Proteomes" id="UP000481876"/>
    </source>
</evidence>
<accession>A0A6L3Z4P6</accession>
<proteinExistence type="predicted"/>
<dbReference type="Proteomes" id="UP000481876">
    <property type="component" value="Unassembled WGS sequence"/>
</dbReference>
<reference evidence="1 2" key="1">
    <citation type="submission" date="2019-09" db="EMBL/GenBank/DDBJ databases">
        <title>Taxonomic organization of the family Brucellaceae based on a phylogenomic approach.</title>
        <authorList>
            <person name="Leclercq S."/>
            <person name="Cloeckaert A."/>
            <person name="Zygmunt M.S."/>
        </authorList>
    </citation>
    <scope>NUCLEOTIDE SEQUENCE [LARGE SCALE GENOMIC DNA]</scope>
    <source>
        <strain evidence="1 2">LMG 3313</strain>
    </source>
</reference>